<dbReference type="KEGG" id="pfy:PFICI_06834"/>
<dbReference type="Pfam" id="PF00501">
    <property type="entry name" value="AMP-binding"/>
    <property type="match status" value="1"/>
</dbReference>
<dbReference type="RefSeq" id="XP_007833606.1">
    <property type="nucleotide sequence ID" value="XM_007835415.1"/>
</dbReference>
<proteinExistence type="predicted"/>
<dbReference type="Gene3D" id="3.40.50.720">
    <property type="entry name" value="NAD(P)-binding Rossmann-like Domain"/>
    <property type="match status" value="1"/>
</dbReference>
<keyword evidence="1" id="KW-0596">Phosphopantetheine</keyword>
<dbReference type="InterPro" id="IPR036291">
    <property type="entry name" value="NAD(P)-bd_dom_sf"/>
</dbReference>
<dbReference type="PROSITE" id="PS00012">
    <property type="entry name" value="PHOSPHOPANTETHEINE"/>
    <property type="match status" value="1"/>
</dbReference>
<dbReference type="OMA" id="KPGLWKF"/>
<evidence type="ECO:0000256" key="2">
    <source>
        <dbReference type="ARBA" id="ARBA00022553"/>
    </source>
</evidence>
<evidence type="ECO:0000313" key="7">
    <source>
        <dbReference type="Proteomes" id="UP000030651"/>
    </source>
</evidence>
<evidence type="ECO:0008006" key="8">
    <source>
        <dbReference type="Google" id="ProtNLM"/>
    </source>
</evidence>
<dbReference type="Pfam" id="PF23562">
    <property type="entry name" value="AMP-binding_C_3"/>
    <property type="match status" value="1"/>
</dbReference>
<evidence type="ECO:0000259" key="5">
    <source>
        <dbReference type="Pfam" id="PF07993"/>
    </source>
</evidence>
<dbReference type="InterPro" id="IPR009081">
    <property type="entry name" value="PP-bd_ACP"/>
</dbReference>
<dbReference type="Pfam" id="PF00550">
    <property type="entry name" value="PP-binding"/>
    <property type="match status" value="1"/>
</dbReference>
<evidence type="ECO:0000256" key="1">
    <source>
        <dbReference type="ARBA" id="ARBA00022450"/>
    </source>
</evidence>
<dbReference type="SUPFAM" id="SSF56801">
    <property type="entry name" value="Acetyl-CoA synthetase-like"/>
    <property type="match status" value="1"/>
</dbReference>
<reference evidence="7" key="1">
    <citation type="journal article" date="2015" name="BMC Genomics">
        <title>Genomic and transcriptomic analysis of the endophytic fungus Pestalotiopsis fici reveals its lifestyle and high potential for synthesis of natural products.</title>
        <authorList>
            <person name="Wang X."/>
            <person name="Zhang X."/>
            <person name="Liu L."/>
            <person name="Xiang M."/>
            <person name="Wang W."/>
            <person name="Sun X."/>
            <person name="Che Y."/>
            <person name="Guo L."/>
            <person name="Liu G."/>
            <person name="Guo L."/>
            <person name="Wang C."/>
            <person name="Yin W.B."/>
            <person name="Stadler M."/>
            <person name="Zhang X."/>
            <person name="Liu X."/>
        </authorList>
    </citation>
    <scope>NUCLEOTIDE SEQUENCE [LARGE SCALE GENOMIC DNA]</scope>
    <source>
        <strain evidence="7">W106-1 / CGMCC3.15140</strain>
    </source>
</reference>
<dbReference type="GeneID" id="19271847"/>
<dbReference type="InterPro" id="IPR000873">
    <property type="entry name" value="AMP-dep_synth/lig_dom"/>
</dbReference>
<dbReference type="InterPro" id="IPR051414">
    <property type="entry name" value="Adenylate-forming_Reductase"/>
</dbReference>
<keyword evidence="2" id="KW-0597">Phosphoprotein</keyword>
<name>W3X8W3_PESFW</name>
<dbReference type="Gene3D" id="3.40.50.12780">
    <property type="entry name" value="N-terminal domain of ligase-like"/>
    <property type="match status" value="1"/>
</dbReference>
<dbReference type="SUPFAM" id="SSF51735">
    <property type="entry name" value="NAD(P)-binding Rossmann-fold domains"/>
    <property type="match status" value="1"/>
</dbReference>
<organism evidence="6 7">
    <name type="scientific">Pestalotiopsis fici (strain W106-1 / CGMCC3.15140)</name>
    <dbReference type="NCBI Taxonomy" id="1229662"/>
    <lineage>
        <taxon>Eukaryota</taxon>
        <taxon>Fungi</taxon>
        <taxon>Dikarya</taxon>
        <taxon>Ascomycota</taxon>
        <taxon>Pezizomycotina</taxon>
        <taxon>Sordariomycetes</taxon>
        <taxon>Xylariomycetidae</taxon>
        <taxon>Amphisphaeriales</taxon>
        <taxon>Sporocadaceae</taxon>
        <taxon>Pestalotiopsis</taxon>
    </lineage>
</organism>
<evidence type="ECO:0000259" key="3">
    <source>
        <dbReference type="Pfam" id="PF00501"/>
    </source>
</evidence>
<evidence type="ECO:0000313" key="6">
    <source>
        <dbReference type="EMBL" id="ETS81832.1"/>
    </source>
</evidence>
<feature type="domain" description="AMP-dependent synthetase/ligase" evidence="3">
    <location>
        <begin position="44"/>
        <end position="354"/>
    </location>
</feature>
<dbReference type="InterPro" id="IPR013120">
    <property type="entry name" value="FAR_NAD-bd"/>
</dbReference>
<dbReference type="Proteomes" id="UP000030651">
    <property type="component" value="Unassembled WGS sequence"/>
</dbReference>
<dbReference type="InterPro" id="IPR036736">
    <property type="entry name" value="ACP-like_sf"/>
</dbReference>
<dbReference type="STRING" id="1229662.W3X8W3"/>
<dbReference type="EMBL" id="KI912112">
    <property type="protein sequence ID" value="ETS81832.1"/>
    <property type="molecule type" value="Genomic_DNA"/>
</dbReference>
<sequence length="1066" mass="117862">MANNNNNNTNTTTSAIQYGRRLFPSYLDEIAQTTPGRVYAAIPKTANVEDGYRDVTIADLARCANFMAKWIEDKFGKSQNFETITYLGLSDLRGVALFFGAMKTGYKLLLVSPRNPPASNLSLMEQTESSRLLYSAELAPLINPFRAIAPPSYQLDVIPSFLEMLESNPEHYAYDKSFDEARDDPILVLHSSGSTGNIGSPKPITYTHGSFAAHDMQHLLPAPTGRRKRDVSIFEFKDEARIYVIFPFFHVSPTCCPKRIHTIFDTATIVIGPPHIPPHTGLLLAIAQQQKLRGVMIVPAMMEQLLHEPTGHDLYKSVDFVIYGGAPLSPEVANKLAPLLELAEFYGSSETMALPELFKDPADYDYHEFNPNLKFEMQPYDANEGTFEMVMLAKHSDRDTVALCHNVPGEEFYHTKDLFTRHPTKENLWKYFGRKDDILVLANGEKVNPIPLELAVQGDPALNGALLVGNGRNQTALIVEPKEALETNARQELIRTLWPQIEQANKLLPGQGRVAKDKVICASPDRPFERTGKATIIRSLTEKAYQHELESLYSGSSPQNGLAGLSLEATVKTTYEPAKIVSFLRHVFGASSYTAGATIEEGEDFYSYGLDSVQTLEITRNLRHALQAQTSKPTDWITPRVIFQSPTLADLSKLLGGFLNDGIVPDMDESSQSRKNRDVFENAVAQHLDGLDLPSRSVSAGTSSTSTVAILGSTGYLGRYLLATLLRNPTVTRIVCLDRSAEAEERHKPFLAGLGEDFALDKLVYFQIEIGKPLFGLSKSDYDFLGREVDAVVYNSWKLDFGLSLRSFDPFLKASRQLVELAAVSERNMRIIFVSSVSAVGGLAIKSVAPEEPVEDPSAAIPMGYGLSKLAVERILLTANRRYGIPVSIARVGQIGGPSQTGPDHAAVGPWADQPWISAIAVTSKSLGALPTLSNLPLDWLPVDTIAAMLQAYIVRPAEKEAQIYNVVNRHAQSWDMVVDVWKEMLGVCDTIDLAEWVAKLEEIQEPTPDDARRLPALKMLPVYQNFSQASRLSSFATDHAHGVAQVEAPVLSKELLSLWLRDWKL</sequence>
<dbReference type="Gene3D" id="1.10.1200.10">
    <property type="entry name" value="ACP-like"/>
    <property type="match status" value="1"/>
</dbReference>
<feature type="domain" description="Thioester reductase (TE)" evidence="5">
    <location>
        <begin position="712"/>
        <end position="948"/>
    </location>
</feature>
<dbReference type="InParanoid" id="W3X8W3"/>
<dbReference type="OrthoDB" id="429813at2759"/>
<dbReference type="AlphaFoldDB" id="W3X8W3"/>
<evidence type="ECO:0000259" key="4">
    <source>
        <dbReference type="Pfam" id="PF00550"/>
    </source>
</evidence>
<dbReference type="PANTHER" id="PTHR43439:SF2">
    <property type="entry name" value="ENZYME, PUTATIVE (JCVI)-RELATED"/>
    <property type="match status" value="1"/>
</dbReference>
<dbReference type="PANTHER" id="PTHR43439">
    <property type="entry name" value="PHENYLACETATE-COENZYME A LIGASE"/>
    <property type="match status" value="1"/>
</dbReference>
<protein>
    <recommendedName>
        <fullName evidence="8">Carrier domain-containing protein</fullName>
    </recommendedName>
</protein>
<keyword evidence="7" id="KW-1185">Reference proteome</keyword>
<dbReference type="Pfam" id="PF07993">
    <property type="entry name" value="NAD_binding_4"/>
    <property type="match status" value="1"/>
</dbReference>
<dbReference type="HOGENOM" id="CLU_002220_0_0_1"/>
<feature type="domain" description="Carrier" evidence="4">
    <location>
        <begin position="598"/>
        <end position="655"/>
    </location>
</feature>
<accession>W3X8W3</accession>
<dbReference type="InterPro" id="IPR006162">
    <property type="entry name" value="Ppantetheine_attach_site"/>
</dbReference>
<gene>
    <name evidence="6" type="ORF">PFICI_06834</name>
</gene>
<dbReference type="InterPro" id="IPR042099">
    <property type="entry name" value="ANL_N_sf"/>
</dbReference>
<dbReference type="eggNOG" id="KOG1178">
    <property type="taxonomic scope" value="Eukaryota"/>
</dbReference>